<feature type="compositionally biased region" description="Low complexity" evidence="1">
    <location>
        <begin position="244"/>
        <end position="258"/>
    </location>
</feature>
<dbReference type="EMBL" id="JAAAIN010000092">
    <property type="protein sequence ID" value="KAG0320721.1"/>
    <property type="molecule type" value="Genomic_DNA"/>
</dbReference>
<evidence type="ECO:0000313" key="3">
    <source>
        <dbReference type="Proteomes" id="UP000823405"/>
    </source>
</evidence>
<dbReference type="Proteomes" id="UP000823405">
    <property type="component" value="Unassembled WGS sequence"/>
</dbReference>
<dbReference type="AlphaFoldDB" id="A0A9P6RMR5"/>
<evidence type="ECO:0000256" key="1">
    <source>
        <dbReference type="SAM" id="MobiDB-lite"/>
    </source>
</evidence>
<reference evidence="2" key="1">
    <citation type="journal article" date="2020" name="Fungal Divers.">
        <title>Resolving the Mortierellaceae phylogeny through synthesis of multi-gene phylogenetics and phylogenomics.</title>
        <authorList>
            <person name="Vandepol N."/>
            <person name="Liber J."/>
            <person name="Desiro A."/>
            <person name="Na H."/>
            <person name="Kennedy M."/>
            <person name="Barry K."/>
            <person name="Grigoriev I.V."/>
            <person name="Miller A.N."/>
            <person name="O'Donnell K."/>
            <person name="Stajich J.E."/>
            <person name="Bonito G."/>
        </authorList>
    </citation>
    <scope>NUCLEOTIDE SEQUENCE</scope>
    <source>
        <strain evidence="2">NVP60</strain>
    </source>
</reference>
<feature type="region of interest" description="Disordered" evidence="1">
    <location>
        <begin position="118"/>
        <end position="141"/>
    </location>
</feature>
<keyword evidence="3" id="KW-1185">Reference proteome</keyword>
<dbReference type="Pfam" id="PF10238">
    <property type="entry name" value="Eapp_C"/>
    <property type="match status" value="1"/>
</dbReference>
<evidence type="ECO:0000313" key="2">
    <source>
        <dbReference type="EMBL" id="KAG0320721.1"/>
    </source>
</evidence>
<dbReference type="PANTHER" id="PTHR15967">
    <property type="entry name" value="E2F-ASSOCIATED PHOSPHOPROTEIN"/>
    <property type="match status" value="1"/>
</dbReference>
<name>A0A9P6RMR5_9FUNG</name>
<gene>
    <name evidence="2" type="ORF">BGZ97_012999</name>
</gene>
<dbReference type="PANTHER" id="PTHR15967:SF0">
    <property type="entry name" value="E2F-ASSOCIATED PHOSPHOPROTEIN"/>
    <property type="match status" value="1"/>
</dbReference>
<proteinExistence type="predicted"/>
<dbReference type="GO" id="GO:0005634">
    <property type="term" value="C:nucleus"/>
    <property type="evidence" value="ECO:0007669"/>
    <property type="project" value="TreeGrafter"/>
</dbReference>
<accession>A0A9P6RMR5</accession>
<sequence length="310" mass="34403">MNASQLPPSTPVFKRKIRFGTIDVGSGSDSDSDSDPNDNLEAPPTHQQDAPDYYDPIYFDSDEEDEPEADETNNESRNEGDDQDDDEREYDIRAGLASGLNNTSAAVGSSSSPIADITKKLESSSMGESTKSTKKNKKSHATISDADLLYDPDEDDRDENWLIKKISANRPPGCRPEDIWTDAILSCPMCLTQLCFDCQQHDVYTHQFRAMFVEHCRVIETERLRFPNVPKNANNGNKSKKVSKSGSSLSTSSQGSAATENEKAHEFKPSVDDDQDAVYNPVVCEICNTKVALMDQDEVFHFFNIIPTAI</sequence>
<dbReference type="OrthoDB" id="122464at2759"/>
<dbReference type="InterPro" id="IPR019370">
    <property type="entry name" value="E2F-assoc_phosphoprotein"/>
</dbReference>
<protein>
    <recommendedName>
        <fullName evidence="4">E2F-associated phosphoprotein</fullName>
    </recommendedName>
</protein>
<organism evidence="2 3">
    <name type="scientific">Linnemannia gamsii</name>
    <dbReference type="NCBI Taxonomy" id="64522"/>
    <lineage>
        <taxon>Eukaryota</taxon>
        <taxon>Fungi</taxon>
        <taxon>Fungi incertae sedis</taxon>
        <taxon>Mucoromycota</taxon>
        <taxon>Mortierellomycotina</taxon>
        <taxon>Mortierellomycetes</taxon>
        <taxon>Mortierellales</taxon>
        <taxon>Mortierellaceae</taxon>
        <taxon>Linnemannia</taxon>
    </lineage>
</organism>
<comment type="caution">
    <text evidence="2">The sequence shown here is derived from an EMBL/GenBank/DDBJ whole genome shotgun (WGS) entry which is preliminary data.</text>
</comment>
<feature type="region of interest" description="Disordered" evidence="1">
    <location>
        <begin position="1"/>
        <end position="87"/>
    </location>
</feature>
<feature type="compositionally biased region" description="Acidic residues" evidence="1">
    <location>
        <begin position="60"/>
        <end position="73"/>
    </location>
</feature>
<feature type="region of interest" description="Disordered" evidence="1">
    <location>
        <begin position="228"/>
        <end position="272"/>
    </location>
</feature>
<evidence type="ECO:0008006" key="4">
    <source>
        <dbReference type="Google" id="ProtNLM"/>
    </source>
</evidence>
<feature type="compositionally biased region" description="Basic and acidic residues" evidence="1">
    <location>
        <begin position="260"/>
        <end position="271"/>
    </location>
</feature>